<feature type="region of interest" description="Disordered" evidence="1">
    <location>
        <begin position="1"/>
        <end position="53"/>
    </location>
</feature>
<feature type="non-terminal residue" evidence="2">
    <location>
        <position position="1"/>
    </location>
</feature>
<comment type="caution">
    <text evidence="2">The sequence shown here is derived from an EMBL/GenBank/DDBJ whole genome shotgun (WGS) entry which is preliminary data.</text>
</comment>
<evidence type="ECO:0000256" key="1">
    <source>
        <dbReference type="SAM" id="MobiDB-lite"/>
    </source>
</evidence>
<sequence length="53" mass="5575">SEEGGIASKEVGEMESGNKGSVSDRASGTKEESSSDTRNDDPVEASSSKRRKQ</sequence>
<dbReference type="EMBL" id="JACEIK010001141">
    <property type="protein sequence ID" value="MCD7466435.1"/>
    <property type="molecule type" value="Genomic_DNA"/>
</dbReference>
<protein>
    <submittedName>
        <fullName evidence="2">Uncharacterized protein</fullName>
    </submittedName>
</protein>
<feature type="compositionally biased region" description="Basic and acidic residues" evidence="1">
    <location>
        <begin position="27"/>
        <end position="41"/>
    </location>
</feature>
<evidence type="ECO:0000313" key="2">
    <source>
        <dbReference type="EMBL" id="MCD7466435.1"/>
    </source>
</evidence>
<keyword evidence="3" id="KW-1185">Reference proteome</keyword>
<proteinExistence type="predicted"/>
<evidence type="ECO:0000313" key="3">
    <source>
        <dbReference type="Proteomes" id="UP000823775"/>
    </source>
</evidence>
<accession>A0ABS8T661</accession>
<reference evidence="2 3" key="1">
    <citation type="journal article" date="2021" name="BMC Genomics">
        <title>Datura genome reveals duplications of psychoactive alkaloid biosynthetic genes and high mutation rate following tissue culture.</title>
        <authorList>
            <person name="Rajewski A."/>
            <person name="Carter-House D."/>
            <person name="Stajich J."/>
            <person name="Litt A."/>
        </authorList>
    </citation>
    <scope>NUCLEOTIDE SEQUENCE [LARGE SCALE GENOMIC DNA]</scope>
    <source>
        <strain evidence="2">AR-01</strain>
    </source>
</reference>
<name>A0ABS8T661_DATST</name>
<organism evidence="2 3">
    <name type="scientific">Datura stramonium</name>
    <name type="common">Jimsonweed</name>
    <name type="synonym">Common thornapple</name>
    <dbReference type="NCBI Taxonomy" id="4076"/>
    <lineage>
        <taxon>Eukaryota</taxon>
        <taxon>Viridiplantae</taxon>
        <taxon>Streptophyta</taxon>
        <taxon>Embryophyta</taxon>
        <taxon>Tracheophyta</taxon>
        <taxon>Spermatophyta</taxon>
        <taxon>Magnoliopsida</taxon>
        <taxon>eudicotyledons</taxon>
        <taxon>Gunneridae</taxon>
        <taxon>Pentapetalae</taxon>
        <taxon>asterids</taxon>
        <taxon>lamiids</taxon>
        <taxon>Solanales</taxon>
        <taxon>Solanaceae</taxon>
        <taxon>Solanoideae</taxon>
        <taxon>Datureae</taxon>
        <taxon>Datura</taxon>
    </lineage>
</organism>
<dbReference type="Proteomes" id="UP000823775">
    <property type="component" value="Unassembled WGS sequence"/>
</dbReference>
<gene>
    <name evidence="2" type="ORF">HAX54_003141</name>
</gene>